<feature type="region of interest" description="Disordered" evidence="4">
    <location>
        <begin position="133"/>
        <end position="163"/>
    </location>
</feature>
<dbReference type="GO" id="GO:0000294">
    <property type="term" value="P:nuclear-transcribed mRNA catabolic process, RNase MRP-dependent"/>
    <property type="evidence" value="ECO:0007669"/>
    <property type="project" value="TreeGrafter"/>
</dbReference>
<dbReference type="EMBL" id="MU251242">
    <property type="protein sequence ID" value="KAG9259014.1"/>
    <property type="molecule type" value="Genomic_DNA"/>
</dbReference>
<dbReference type="GO" id="GO:0006364">
    <property type="term" value="P:rRNA processing"/>
    <property type="evidence" value="ECO:0007669"/>
    <property type="project" value="TreeGrafter"/>
</dbReference>
<keyword evidence="2" id="KW-0819">tRNA processing</keyword>
<sequence length="176" mass="19474">MAHLEPEAKSATHDKLPCIPEGYRVRKRPLTRSQPPSSANARIIYMSTRTPFMATITRIRKTLLHAPSQARSAPKNASLESRITYLEKNVDEGQEQRSVTVMGTGRAIEKVVGVAGWFDDKPQFGVEMRTKSIGAVDDIVPGPDENDNDDDNDGGIEEESSRVRKVSALEVTITLR</sequence>
<dbReference type="InterPro" id="IPR020241">
    <property type="entry name" value="RNase_P/MRP_Pop7_fungi"/>
</dbReference>
<comment type="subcellular location">
    <subcellularLocation>
        <location evidence="1">Nucleus</location>
    </subcellularLocation>
</comment>
<dbReference type="InterPro" id="IPR036882">
    <property type="entry name" value="Alba-like_dom_sf"/>
</dbReference>
<dbReference type="GO" id="GO:0034965">
    <property type="term" value="P:intronic box C/D snoRNA processing"/>
    <property type="evidence" value="ECO:0007669"/>
    <property type="project" value="TreeGrafter"/>
</dbReference>
<evidence type="ECO:0000256" key="3">
    <source>
        <dbReference type="ARBA" id="ARBA00023242"/>
    </source>
</evidence>
<name>A0A9P7ZVC5_9HYPO</name>
<feature type="compositionally biased region" description="Acidic residues" evidence="4">
    <location>
        <begin position="144"/>
        <end position="158"/>
    </location>
</feature>
<gene>
    <name evidence="5" type="ORF">F5Z01DRAFT_15644</name>
</gene>
<organism evidence="5 6">
    <name type="scientific">Emericellopsis atlantica</name>
    <dbReference type="NCBI Taxonomy" id="2614577"/>
    <lineage>
        <taxon>Eukaryota</taxon>
        <taxon>Fungi</taxon>
        <taxon>Dikarya</taxon>
        <taxon>Ascomycota</taxon>
        <taxon>Pezizomycotina</taxon>
        <taxon>Sordariomycetes</taxon>
        <taxon>Hypocreomycetidae</taxon>
        <taxon>Hypocreales</taxon>
        <taxon>Bionectriaceae</taxon>
        <taxon>Emericellopsis</taxon>
    </lineage>
</organism>
<dbReference type="PANTHER" id="PTHR28256">
    <property type="entry name" value="RIBONUCLEASES P/MRP PROTEIN SUBUNIT POP7"/>
    <property type="match status" value="1"/>
</dbReference>
<keyword evidence="3" id="KW-0539">Nucleus</keyword>
<dbReference type="GO" id="GO:0001682">
    <property type="term" value="P:tRNA 5'-leader removal"/>
    <property type="evidence" value="ECO:0007669"/>
    <property type="project" value="InterPro"/>
</dbReference>
<evidence type="ECO:0000256" key="1">
    <source>
        <dbReference type="ARBA" id="ARBA00004123"/>
    </source>
</evidence>
<dbReference type="PANTHER" id="PTHR28256:SF1">
    <property type="entry name" value="RIBONUCLEASES P_MRP PROTEIN SUBUNIT POP7"/>
    <property type="match status" value="1"/>
</dbReference>
<evidence type="ECO:0000256" key="4">
    <source>
        <dbReference type="SAM" id="MobiDB-lite"/>
    </source>
</evidence>
<evidence type="ECO:0000313" key="5">
    <source>
        <dbReference type="EMBL" id="KAG9259014.1"/>
    </source>
</evidence>
<dbReference type="AlphaFoldDB" id="A0A9P7ZVC5"/>
<dbReference type="GeneID" id="70288671"/>
<dbReference type="GO" id="GO:0004526">
    <property type="term" value="F:ribonuclease P activity"/>
    <property type="evidence" value="ECO:0007669"/>
    <property type="project" value="TreeGrafter"/>
</dbReference>
<dbReference type="RefSeq" id="XP_046122938.1">
    <property type="nucleotide sequence ID" value="XM_046257768.1"/>
</dbReference>
<protein>
    <submittedName>
        <fullName evidence="5">Rpp20 subunit of nuclear RNase MRP and P-domain-containing protein</fullName>
    </submittedName>
</protein>
<accession>A0A9P7ZVC5</accession>
<dbReference type="Gene3D" id="3.30.110.20">
    <property type="entry name" value="Alba-like domain"/>
    <property type="match status" value="1"/>
</dbReference>
<dbReference type="GO" id="GO:0000171">
    <property type="term" value="F:ribonuclease MRP activity"/>
    <property type="evidence" value="ECO:0007669"/>
    <property type="project" value="TreeGrafter"/>
</dbReference>
<reference evidence="5" key="1">
    <citation type="journal article" date="2021" name="IMA Fungus">
        <title>Genomic characterization of three marine fungi, including Emericellopsis atlantica sp. nov. with signatures of a generalist lifestyle and marine biomass degradation.</title>
        <authorList>
            <person name="Hagestad O.C."/>
            <person name="Hou L."/>
            <person name="Andersen J.H."/>
            <person name="Hansen E.H."/>
            <person name="Altermark B."/>
            <person name="Li C."/>
            <person name="Kuhnert E."/>
            <person name="Cox R.J."/>
            <person name="Crous P.W."/>
            <person name="Spatafora J.W."/>
            <person name="Lail K."/>
            <person name="Amirebrahimi M."/>
            <person name="Lipzen A."/>
            <person name="Pangilinan J."/>
            <person name="Andreopoulos W."/>
            <person name="Hayes R.D."/>
            <person name="Ng V."/>
            <person name="Grigoriev I.V."/>
            <person name="Jackson S.A."/>
            <person name="Sutton T.D.S."/>
            <person name="Dobson A.D.W."/>
            <person name="Rama T."/>
        </authorList>
    </citation>
    <scope>NUCLEOTIDE SEQUENCE</scope>
    <source>
        <strain evidence="5">TS7</strain>
    </source>
</reference>
<comment type="caution">
    <text evidence="5">The sequence shown here is derived from an EMBL/GenBank/DDBJ whole genome shotgun (WGS) entry which is preliminary data.</text>
</comment>
<evidence type="ECO:0000313" key="6">
    <source>
        <dbReference type="Proteomes" id="UP000887229"/>
    </source>
</evidence>
<dbReference type="OrthoDB" id="5416589at2759"/>
<dbReference type="GO" id="GO:0000172">
    <property type="term" value="C:ribonuclease MRP complex"/>
    <property type="evidence" value="ECO:0007669"/>
    <property type="project" value="InterPro"/>
</dbReference>
<dbReference type="InterPro" id="IPR014612">
    <property type="entry name" value="Pop7/Rpp20"/>
</dbReference>
<proteinExistence type="predicted"/>
<keyword evidence="6" id="KW-1185">Reference proteome</keyword>
<dbReference type="Proteomes" id="UP000887229">
    <property type="component" value="Unassembled WGS sequence"/>
</dbReference>
<dbReference type="GO" id="GO:0003723">
    <property type="term" value="F:RNA binding"/>
    <property type="evidence" value="ECO:0007669"/>
    <property type="project" value="TreeGrafter"/>
</dbReference>
<dbReference type="GO" id="GO:0005655">
    <property type="term" value="C:nucleolar ribonuclease P complex"/>
    <property type="evidence" value="ECO:0007669"/>
    <property type="project" value="InterPro"/>
</dbReference>
<dbReference type="Pfam" id="PF12328">
    <property type="entry name" value="Rpp20"/>
    <property type="match status" value="1"/>
</dbReference>
<evidence type="ECO:0000256" key="2">
    <source>
        <dbReference type="ARBA" id="ARBA00022694"/>
    </source>
</evidence>